<feature type="domain" description="Rhodanese" evidence="1">
    <location>
        <begin position="57"/>
        <end position="180"/>
    </location>
</feature>
<gene>
    <name evidence="2" type="ORF">RS030_71127</name>
</gene>
<organism evidence="2 3">
    <name type="scientific">Cryptosporidium xiaoi</name>
    <dbReference type="NCBI Taxonomy" id="659607"/>
    <lineage>
        <taxon>Eukaryota</taxon>
        <taxon>Sar</taxon>
        <taxon>Alveolata</taxon>
        <taxon>Apicomplexa</taxon>
        <taxon>Conoidasida</taxon>
        <taxon>Coccidia</taxon>
        <taxon>Eucoccidiorida</taxon>
        <taxon>Eimeriorina</taxon>
        <taxon>Cryptosporidiidae</taxon>
        <taxon>Cryptosporidium</taxon>
    </lineage>
</organism>
<dbReference type="InterPro" id="IPR036873">
    <property type="entry name" value="Rhodanese-like_dom_sf"/>
</dbReference>
<dbReference type="Proteomes" id="UP001311799">
    <property type="component" value="Unassembled WGS sequence"/>
</dbReference>
<accession>A0AAV9XZW3</accession>
<evidence type="ECO:0000259" key="1">
    <source>
        <dbReference type="Pfam" id="PF00581"/>
    </source>
</evidence>
<dbReference type="Pfam" id="PF00581">
    <property type="entry name" value="Rhodanese"/>
    <property type="match status" value="1"/>
</dbReference>
<comment type="caution">
    <text evidence="2">The sequence shown here is derived from an EMBL/GenBank/DDBJ whole genome shotgun (WGS) entry which is preliminary data.</text>
</comment>
<evidence type="ECO:0000313" key="3">
    <source>
        <dbReference type="Proteomes" id="UP001311799"/>
    </source>
</evidence>
<protein>
    <recommendedName>
        <fullName evidence="1">Rhodanese domain-containing protein</fullName>
    </recommendedName>
</protein>
<name>A0AAV9XZW3_9CRYT</name>
<keyword evidence="3" id="KW-1185">Reference proteome</keyword>
<dbReference type="SUPFAM" id="SSF52821">
    <property type="entry name" value="Rhodanese/Cell cycle control phosphatase"/>
    <property type="match status" value="1"/>
</dbReference>
<sequence>MPEYDAIEYGNILSENRKINELLKKGELLKCKKISSKKLYNACQLLLKKDLKDLGEKDVKKLIEKESVLIFDLREKSEISRSGIMINNSIECNNSFEKVISAFCELYNDITIQNERKNIILYDENGDLLEQEEQENTKTDAEKGINLSNNKFQNKVKYYFKKSIKFVKNIYILKGGFRDFYYEFPFLCCPISEPEDIESISVSKYKSMKDIPDCLKSRIIASMEYPITVSWGQNFKIYLGNVIQGCHPHILKTLNIKTVFDLTPNKIEDNGNDSNIKFIHIKKNECGLENKKGRDTNNKQITEIPLLEETINSLKELEMVCSYKEIFPLIIVSTNITNEIVSISAVIVSYLRKWKITPTLVFLLGQLCLDNHLITPTENKEIYNKIHPTNHQITNMLSFEFI</sequence>
<reference evidence="2 3" key="1">
    <citation type="submission" date="2023-10" db="EMBL/GenBank/DDBJ databases">
        <title>Comparative genomics analysis reveals potential genetic determinants of host preference in Cryptosporidium xiaoi.</title>
        <authorList>
            <person name="Xiao L."/>
            <person name="Li J."/>
        </authorList>
    </citation>
    <scope>NUCLEOTIDE SEQUENCE [LARGE SCALE GENOMIC DNA]</scope>
    <source>
        <strain evidence="2 3">52996</strain>
    </source>
</reference>
<proteinExistence type="predicted"/>
<dbReference type="Gene3D" id="3.40.250.10">
    <property type="entry name" value="Rhodanese-like domain"/>
    <property type="match status" value="1"/>
</dbReference>
<evidence type="ECO:0000313" key="2">
    <source>
        <dbReference type="EMBL" id="KAK6587986.1"/>
    </source>
</evidence>
<dbReference type="EMBL" id="JAWDEY010000035">
    <property type="protein sequence ID" value="KAK6587986.1"/>
    <property type="molecule type" value="Genomic_DNA"/>
</dbReference>
<dbReference type="AlphaFoldDB" id="A0AAV9XZW3"/>
<dbReference type="InterPro" id="IPR001763">
    <property type="entry name" value="Rhodanese-like_dom"/>
</dbReference>